<sequence>MKKIALLVIMLTGISCFSQTNYQLKVKVSENMPAIEYIVDIHRSSQNTKIYFSTYTGIQKYSKTDKNRIEELRLKKKRTASDNKELMNLNNNSKVFTKECYDYSANDSIIKISDSIIQSKEDILSEIEKNKNRVVLDGINLEVTVKNNSEYSYYIHAPDKKHYKLFAQFLVESLNDFKKVQNIN</sequence>
<gene>
    <name evidence="2" type="ORF">BC962_3065</name>
</gene>
<name>A0A495P044_9FLAO</name>
<dbReference type="Proteomes" id="UP000276282">
    <property type="component" value="Unassembled WGS sequence"/>
</dbReference>
<keyword evidence="3" id="KW-1185">Reference proteome</keyword>
<dbReference type="OrthoDB" id="1443846at2"/>
<protein>
    <submittedName>
        <fullName evidence="2">Uncharacterized protein</fullName>
    </submittedName>
</protein>
<dbReference type="EMBL" id="RBLG01000006">
    <property type="protein sequence ID" value="RKS42778.1"/>
    <property type="molecule type" value="Genomic_DNA"/>
</dbReference>
<organism evidence="2 3">
    <name type="scientific">Gillisia mitskevichiae</name>
    <dbReference type="NCBI Taxonomy" id="270921"/>
    <lineage>
        <taxon>Bacteria</taxon>
        <taxon>Pseudomonadati</taxon>
        <taxon>Bacteroidota</taxon>
        <taxon>Flavobacteriia</taxon>
        <taxon>Flavobacteriales</taxon>
        <taxon>Flavobacteriaceae</taxon>
        <taxon>Gillisia</taxon>
    </lineage>
</organism>
<evidence type="ECO:0000313" key="2">
    <source>
        <dbReference type="EMBL" id="RKS42778.1"/>
    </source>
</evidence>
<keyword evidence="1" id="KW-0732">Signal</keyword>
<comment type="caution">
    <text evidence="2">The sequence shown here is derived from an EMBL/GenBank/DDBJ whole genome shotgun (WGS) entry which is preliminary data.</text>
</comment>
<feature type="signal peptide" evidence="1">
    <location>
        <begin position="1"/>
        <end position="20"/>
    </location>
</feature>
<dbReference type="RefSeq" id="WP_121346852.1">
    <property type="nucleotide sequence ID" value="NZ_RBLG01000006.1"/>
</dbReference>
<dbReference type="PROSITE" id="PS51257">
    <property type="entry name" value="PROKAR_LIPOPROTEIN"/>
    <property type="match status" value="1"/>
</dbReference>
<evidence type="ECO:0000313" key="3">
    <source>
        <dbReference type="Proteomes" id="UP000276282"/>
    </source>
</evidence>
<proteinExistence type="predicted"/>
<dbReference type="AlphaFoldDB" id="A0A495P044"/>
<feature type="chain" id="PRO_5019785224" evidence="1">
    <location>
        <begin position="21"/>
        <end position="184"/>
    </location>
</feature>
<evidence type="ECO:0000256" key="1">
    <source>
        <dbReference type="SAM" id="SignalP"/>
    </source>
</evidence>
<reference evidence="2 3" key="1">
    <citation type="submission" date="2018-10" db="EMBL/GenBank/DDBJ databases">
        <title>Genomic Encyclopedia of Archaeal and Bacterial Type Strains, Phase II (KMG-II): from individual species to whole genera.</title>
        <authorList>
            <person name="Goeker M."/>
        </authorList>
    </citation>
    <scope>NUCLEOTIDE SEQUENCE [LARGE SCALE GENOMIC DNA]</scope>
    <source>
        <strain evidence="2 3">DSM 19839</strain>
    </source>
</reference>
<accession>A0A495P044</accession>